<evidence type="ECO:0000256" key="12">
    <source>
        <dbReference type="RuleBase" id="RU003783"/>
    </source>
</evidence>
<feature type="site" description="Interaction with substrate tRNA" evidence="11">
    <location>
        <position position="116"/>
    </location>
</feature>
<dbReference type="EMBL" id="CP049075">
    <property type="protein sequence ID" value="QLI04745.1"/>
    <property type="molecule type" value="Genomic_DNA"/>
</dbReference>
<dbReference type="GO" id="GO:0005524">
    <property type="term" value="F:ATP binding"/>
    <property type="evidence" value="ECO:0007669"/>
    <property type="project" value="UniProtKB-UniRule"/>
</dbReference>
<keyword evidence="5 11" id="KW-0808">Transferase</keyword>
<evidence type="ECO:0000256" key="9">
    <source>
        <dbReference type="ARBA" id="ARBA00022842"/>
    </source>
</evidence>
<dbReference type="InterPro" id="IPR018022">
    <property type="entry name" value="IPT"/>
</dbReference>
<evidence type="ECO:0000256" key="10">
    <source>
        <dbReference type="ARBA" id="ARBA00049563"/>
    </source>
</evidence>
<comment type="caution">
    <text evidence="11">Lacks conserved residue(s) required for the propagation of feature annotation.</text>
</comment>
<dbReference type="InterPro" id="IPR027417">
    <property type="entry name" value="P-loop_NTPase"/>
</dbReference>
<dbReference type="AlphaFoldDB" id="A0A7H9CHC0"/>
<sequence length="306" mass="34362">MKELALIGATASGKTALALRLAKPLNAIILSLDSLCIYTQINIASAKPNAQELKSIKHFGINIRNIDESFNAGDFAQEYQKASIYAKQNGKNLIITGGSGFYLASMLNGLGPKVPRLKTHPSNDEIFIIASRIDPKFCAKFSQNDTFRLQKWYEIYSFLSKNSAQIKISNNLTKYTQIPSLWLAQNTAAPLIKELLIFELSLERDELRSRILARTKKMLDDGLLDEARTLFASYDKELKALKSIGLKECGQFLCGQIKSQNELCELISTHTAQLAKRQRSFFNSNFKNSIKLKPDEAYTQILNKLL</sequence>
<dbReference type="NCBIfam" id="TIGR00174">
    <property type="entry name" value="miaA"/>
    <property type="match status" value="1"/>
</dbReference>
<protein>
    <recommendedName>
        <fullName evidence="11">tRNA dimethylallyltransferase</fullName>
        <ecNumber evidence="11">2.5.1.75</ecNumber>
    </recommendedName>
    <alternativeName>
        <fullName evidence="11">Dimethylallyl diphosphate:tRNA dimethylallyltransferase</fullName>
        <shortName evidence="11">DMAPP:tRNA dimethylallyltransferase</shortName>
        <shortName evidence="11">DMATase</shortName>
    </alternativeName>
    <alternativeName>
        <fullName evidence="11">Isopentenyl-diphosphate:tRNA isopentenyltransferase</fullName>
        <shortName evidence="11">IPP transferase</shortName>
        <shortName evidence="11">IPPT</shortName>
        <shortName evidence="11">IPTase</shortName>
    </alternativeName>
</protein>
<organism evidence="15 16">
    <name type="scientific">Candidatus Campylobacter infans</name>
    <dbReference type="NCBI Taxonomy" id="2561898"/>
    <lineage>
        <taxon>Bacteria</taxon>
        <taxon>Pseudomonadati</taxon>
        <taxon>Campylobacterota</taxon>
        <taxon>Epsilonproteobacteria</taxon>
        <taxon>Campylobacterales</taxon>
        <taxon>Campylobacteraceae</taxon>
        <taxon>Campylobacter</taxon>
    </lineage>
</organism>
<proteinExistence type="inferred from homology"/>
<evidence type="ECO:0000313" key="15">
    <source>
        <dbReference type="EMBL" id="QLI04745.1"/>
    </source>
</evidence>
<dbReference type="SUPFAM" id="SSF52540">
    <property type="entry name" value="P-loop containing nucleoside triphosphate hydrolases"/>
    <property type="match status" value="2"/>
</dbReference>
<comment type="similarity">
    <text evidence="3 11 14">Belongs to the IPP transferase family.</text>
</comment>
<accession>A0A7H9CHC0</accession>
<evidence type="ECO:0000256" key="5">
    <source>
        <dbReference type="ARBA" id="ARBA00022679"/>
    </source>
</evidence>
<keyword evidence="9 11" id="KW-0460">Magnesium</keyword>
<evidence type="ECO:0000256" key="4">
    <source>
        <dbReference type="ARBA" id="ARBA00011245"/>
    </source>
</evidence>
<dbReference type="Gene3D" id="3.40.50.300">
    <property type="entry name" value="P-loop containing nucleotide triphosphate hydrolases"/>
    <property type="match status" value="1"/>
</dbReference>
<comment type="function">
    <text evidence="2 11 13">Catalyzes the transfer of a dimethylallyl group onto the adenine at position 37 in tRNAs that read codons beginning with uridine, leading to the formation of N6-(dimethylallyl)adenosine (i(6)A).</text>
</comment>
<keyword evidence="16" id="KW-1185">Reference proteome</keyword>
<dbReference type="PANTHER" id="PTHR11088:SF60">
    <property type="entry name" value="TRNA DIMETHYLALLYLTRANSFERASE"/>
    <property type="match status" value="1"/>
</dbReference>
<comment type="subunit">
    <text evidence="4 11">Monomer.</text>
</comment>
<dbReference type="PANTHER" id="PTHR11088">
    <property type="entry name" value="TRNA DIMETHYLALLYLTRANSFERASE"/>
    <property type="match status" value="1"/>
</dbReference>
<evidence type="ECO:0000256" key="11">
    <source>
        <dbReference type="HAMAP-Rule" id="MF_00185"/>
    </source>
</evidence>
<keyword evidence="6 11" id="KW-0819">tRNA processing</keyword>
<keyword evidence="8 11" id="KW-0067">ATP-binding</keyword>
<dbReference type="GO" id="GO:0052381">
    <property type="term" value="F:tRNA dimethylallyltransferase activity"/>
    <property type="evidence" value="ECO:0007669"/>
    <property type="project" value="UniProtKB-UniRule"/>
</dbReference>
<evidence type="ECO:0000256" key="13">
    <source>
        <dbReference type="RuleBase" id="RU003784"/>
    </source>
</evidence>
<dbReference type="HAMAP" id="MF_00185">
    <property type="entry name" value="IPP_trans"/>
    <property type="match status" value="1"/>
</dbReference>
<evidence type="ECO:0000313" key="16">
    <source>
        <dbReference type="Proteomes" id="UP000509414"/>
    </source>
</evidence>
<gene>
    <name evidence="11 15" type="primary">miaA</name>
    <name evidence="15" type="ORF">CINF_0196</name>
</gene>
<dbReference type="Proteomes" id="UP000509414">
    <property type="component" value="Chromosome"/>
</dbReference>
<feature type="region of interest" description="Interaction with substrate tRNA" evidence="11">
    <location>
        <begin position="33"/>
        <end position="36"/>
    </location>
</feature>
<evidence type="ECO:0000256" key="14">
    <source>
        <dbReference type="RuleBase" id="RU003785"/>
    </source>
</evidence>
<feature type="binding site" evidence="11">
    <location>
        <begin position="8"/>
        <end position="15"/>
    </location>
    <ligand>
        <name>ATP</name>
        <dbReference type="ChEBI" id="CHEBI:30616"/>
    </ligand>
</feature>
<comment type="catalytic activity">
    <reaction evidence="10 11 12">
        <text>adenosine(37) in tRNA + dimethylallyl diphosphate = N(6)-dimethylallyladenosine(37) in tRNA + diphosphate</text>
        <dbReference type="Rhea" id="RHEA:26482"/>
        <dbReference type="Rhea" id="RHEA-COMP:10162"/>
        <dbReference type="Rhea" id="RHEA-COMP:10375"/>
        <dbReference type="ChEBI" id="CHEBI:33019"/>
        <dbReference type="ChEBI" id="CHEBI:57623"/>
        <dbReference type="ChEBI" id="CHEBI:74411"/>
        <dbReference type="ChEBI" id="CHEBI:74415"/>
        <dbReference type="EC" id="2.5.1.75"/>
    </reaction>
</comment>
<evidence type="ECO:0000256" key="8">
    <source>
        <dbReference type="ARBA" id="ARBA00022840"/>
    </source>
</evidence>
<dbReference type="Pfam" id="PF01715">
    <property type="entry name" value="IPPT"/>
    <property type="match status" value="1"/>
</dbReference>
<evidence type="ECO:0000256" key="1">
    <source>
        <dbReference type="ARBA" id="ARBA00001946"/>
    </source>
</evidence>
<evidence type="ECO:0000256" key="7">
    <source>
        <dbReference type="ARBA" id="ARBA00022741"/>
    </source>
</evidence>
<evidence type="ECO:0000256" key="6">
    <source>
        <dbReference type="ARBA" id="ARBA00022694"/>
    </source>
</evidence>
<dbReference type="KEGG" id="cinf:CINF_0196"/>
<dbReference type="GO" id="GO:0006400">
    <property type="term" value="P:tRNA modification"/>
    <property type="evidence" value="ECO:0007669"/>
    <property type="project" value="TreeGrafter"/>
</dbReference>
<dbReference type="EC" id="2.5.1.75" evidence="11"/>
<name>A0A7H9CHC0_9BACT</name>
<evidence type="ECO:0000256" key="2">
    <source>
        <dbReference type="ARBA" id="ARBA00003213"/>
    </source>
</evidence>
<dbReference type="InterPro" id="IPR039657">
    <property type="entry name" value="Dimethylallyltransferase"/>
</dbReference>
<comment type="cofactor">
    <cofactor evidence="1 11">
        <name>Mg(2+)</name>
        <dbReference type="ChEBI" id="CHEBI:18420"/>
    </cofactor>
</comment>
<reference evidence="15 16" key="1">
    <citation type="submission" date="2020-02" db="EMBL/GenBank/DDBJ databases">
        <title>Complete genome sequence of the novel Campylobacter species Candidatus Campylobacter infans.</title>
        <authorList>
            <person name="Duim B."/>
            <person name="Zomer A."/>
            <person name="van der Graaf L."/>
            <person name="Wagenaar J."/>
        </authorList>
    </citation>
    <scope>NUCLEOTIDE SEQUENCE [LARGE SCALE GENOMIC DNA]</scope>
    <source>
        <strain evidence="15 16">19S00001</strain>
    </source>
</reference>
<feature type="binding site" evidence="11">
    <location>
        <begin position="10"/>
        <end position="15"/>
    </location>
    <ligand>
        <name>substrate</name>
    </ligand>
</feature>
<evidence type="ECO:0000256" key="3">
    <source>
        <dbReference type="ARBA" id="ARBA00005842"/>
    </source>
</evidence>
<keyword evidence="7 11" id="KW-0547">Nucleotide-binding</keyword>
<feature type="site" description="Interaction with substrate tRNA" evidence="11">
    <location>
        <position position="99"/>
    </location>
</feature>